<feature type="region of interest" description="Disordered" evidence="1">
    <location>
        <begin position="246"/>
        <end position="292"/>
    </location>
</feature>
<reference evidence="3" key="1">
    <citation type="submission" date="2016-11" db="UniProtKB">
        <authorList>
            <consortium name="WormBaseParasite"/>
        </authorList>
    </citation>
    <scope>IDENTIFICATION</scope>
</reference>
<evidence type="ECO:0000313" key="2">
    <source>
        <dbReference type="Proteomes" id="UP000095281"/>
    </source>
</evidence>
<dbReference type="WBParaSite" id="MhA1_Contig280.frz3.gene20">
    <property type="protein sequence ID" value="MhA1_Contig280.frz3.gene20"/>
    <property type="gene ID" value="MhA1_Contig280.frz3.gene20"/>
</dbReference>
<dbReference type="AlphaFoldDB" id="A0A1I8BJZ4"/>
<keyword evidence="2" id="KW-1185">Reference proteome</keyword>
<evidence type="ECO:0000313" key="3">
    <source>
        <dbReference type="WBParaSite" id="MhA1_Contig280.frz3.gene20"/>
    </source>
</evidence>
<accession>A0A1I8BJZ4</accession>
<sequence length="292" mass="33662">MDKGKEILNAHGYRSEDKKEYVHNIVQIRKKIGTVIAHLESILGAYLNALEDLEGENKNNFIRNRINDYLGNLNHVNLLREYEIDYYIDSNNVFLQDEDFTEHLRPDQLELLFHRIKTPTHKEKALFIFYGLLMLPHILIPQMLHYQHINQITNGKLDFGEYLNAFNEIENRLKYVYGRCLNLFIYNGVESFEIEGLTYGKPIKEFPVAENFLTLKITLIFEINQEYEIPGEIENYLPIMYTKKGEASSSGAGSSGAGSGQSVSNTGERRRRHRDGNGGNGSRRSQRGRGNN</sequence>
<protein>
    <submittedName>
        <fullName evidence="3">DUF4194 domain-containing protein</fullName>
    </submittedName>
</protein>
<proteinExistence type="predicted"/>
<name>A0A1I8BJZ4_MELHA</name>
<evidence type="ECO:0000256" key="1">
    <source>
        <dbReference type="SAM" id="MobiDB-lite"/>
    </source>
</evidence>
<dbReference type="Proteomes" id="UP000095281">
    <property type="component" value="Unplaced"/>
</dbReference>
<organism evidence="2 3">
    <name type="scientific">Meloidogyne hapla</name>
    <name type="common">Root-knot nematode worm</name>
    <dbReference type="NCBI Taxonomy" id="6305"/>
    <lineage>
        <taxon>Eukaryota</taxon>
        <taxon>Metazoa</taxon>
        <taxon>Ecdysozoa</taxon>
        <taxon>Nematoda</taxon>
        <taxon>Chromadorea</taxon>
        <taxon>Rhabditida</taxon>
        <taxon>Tylenchina</taxon>
        <taxon>Tylenchomorpha</taxon>
        <taxon>Tylenchoidea</taxon>
        <taxon>Meloidogynidae</taxon>
        <taxon>Meloidogyninae</taxon>
        <taxon>Meloidogyne</taxon>
    </lineage>
</organism>